<evidence type="ECO:0000313" key="1">
    <source>
        <dbReference type="EMBL" id="CAI9112374.1"/>
    </source>
</evidence>
<accession>A0AAV1DWS0</accession>
<organism evidence="1 2">
    <name type="scientific">Oldenlandia corymbosa var. corymbosa</name>
    <dbReference type="NCBI Taxonomy" id="529605"/>
    <lineage>
        <taxon>Eukaryota</taxon>
        <taxon>Viridiplantae</taxon>
        <taxon>Streptophyta</taxon>
        <taxon>Embryophyta</taxon>
        <taxon>Tracheophyta</taxon>
        <taxon>Spermatophyta</taxon>
        <taxon>Magnoliopsida</taxon>
        <taxon>eudicotyledons</taxon>
        <taxon>Gunneridae</taxon>
        <taxon>Pentapetalae</taxon>
        <taxon>asterids</taxon>
        <taxon>lamiids</taxon>
        <taxon>Gentianales</taxon>
        <taxon>Rubiaceae</taxon>
        <taxon>Rubioideae</taxon>
        <taxon>Spermacoceae</taxon>
        <taxon>Hedyotis-Oldenlandia complex</taxon>
        <taxon>Oldenlandia</taxon>
    </lineage>
</organism>
<keyword evidence="2" id="KW-1185">Reference proteome</keyword>
<dbReference type="Proteomes" id="UP001161247">
    <property type="component" value="Chromosome 7"/>
</dbReference>
<protein>
    <submittedName>
        <fullName evidence="1">OLC1v1012820C1</fullName>
    </submittedName>
</protein>
<evidence type="ECO:0000313" key="2">
    <source>
        <dbReference type="Proteomes" id="UP001161247"/>
    </source>
</evidence>
<sequence length="129" mass="13789">MIHNYHFGCGKIPLEVNEGGSFQVLHRNWTLLFRNNFATASPRDELATAENPNTPSIGEARVDTKNAVALCVAAPPKNGATVGGIVVPNHDDVDVVAEEVIVEAPNEVLHADEAPLAASTTFLMPMMSL</sequence>
<proteinExistence type="predicted"/>
<gene>
    <name evidence="1" type="ORF">OLC1_LOCUS19587</name>
</gene>
<dbReference type="EMBL" id="OX459124">
    <property type="protein sequence ID" value="CAI9112374.1"/>
    <property type="molecule type" value="Genomic_DNA"/>
</dbReference>
<dbReference type="AlphaFoldDB" id="A0AAV1DWS0"/>
<reference evidence="1" key="1">
    <citation type="submission" date="2023-03" db="EMBL/GenBank/DDBJ databases">
        <authorList>
            <person name="Julca I."/>
        </authorList>
    </citation>
    <scope>NUCLEOTIDE SEQUENCE</scope>
</reference>
<name>A0AAV1DWS0_OLDCO</name>